<comment type="catalytic activity">
    <reaction evidence="4">
        <text>an aldehyde + NAD(+) + H2O = a carboxylate + NADH + 2 H(+)</text>
        <dbReference type="Rhea" id="RHEA:16185"/>
        <dbReference type="ChEBI" id="CHEBI:15377"/>
        <dbReference type="ChEBI" id="CHEBI:15378"/>
        <dbReference type="ChEBI" id="CHEBI:17478"/>
        <dbReference type="ChEBI" id="CHEBI:29067"/>
        <dbReference type="ChEBI" id="CHEBI:57540"/>
        <dbReference type="ChEBI" id="CHEBI:57945"/>
        <dbReference type="EC" id="1.2.1.3"/>
    </reaction>
</comment>
<dbReference type="Gene3D" id="3.40.309.10">
    <property type="entry name" value="Aldehyde Dehydrogenase, Chain A, domain 2"/>
    <property type="match status" value="1"/>
</dbReference>
<evidence type="ECO:0000256" key="2">
    <source>
        <dbReference type="ARBA" id="ARBA00023002"/>
    </source>
</evidence>
<keyword evidence="2 6" id="KW-0560">Oxidoreductase</keyword>
<feature type="domain" description="Aldehyde dehydrogenase" evidence="7">
    <location>
        <begin position="29"/>
        <end position="495"/>
    </location>
</feature>
<dbReference type="SUPFAM" id="SSF53720">
    <property type="entry name" value="ALDH-like"/>
    <property type="match status" value="1"/>
</dbReference>
<evidence type="ECO:0000256" key="3">
    <source>
        <dbReference type="ARBA" id="ARBA00024226"/>
    </source>
</evidence>
<dbReference type="EMBL" id="BAABLX010000004">
    <property type="protein sequence ID" value="GAA4931425.1"/>
    <property type="molecule type" value="Genomic_DNA"/>
</dbReference>
<evidence type="ECO:0000256" key="4">
    <source>
        <dbReference type="ARBA" id="ARBA00049194"/>
    </source>
</evidence>
<evidence type="ECO:0000259" key="7">
    <source>
        <dbReference type="Pfam" id="PF00171"/>
    </source>
</evidence>
<evidence type="ECO:0000313" key="9">
    <source>
        <dbReference type="Proteomes" id="UP001409585"/>
    </source>
</evidence>
<dbReference type="Pfam" id="PF00171">
    <property type="entry name" value="Aldedh"/>
    <property type="match status" value="1"/>
</dbReference>
<dbReference type="FunFam" id="3.40.605.10:FF:000007">
    <property type="entry name" value="NAD/NADP-dependent betaine aldehyde dehydrogenase"/>
    <property type="match status" value="1"/>
</dbReference>
<organism evidence="8 9">
    <name type="scientific">Halioxenophilus aromaticivorans</name>
    <dbReference type="NCBI Taxonomy" id="1306992"/>
    <lineage>
        <taxon>Bacteria</taxon>
        <taxon>Pseudomonadati</taxon>
        <taxon>Pseudomonadota</taxon>
        <taxon>Gammaproteobacteria</taxon>
        <taxon>Alteromonadales</taxon>
        <taxon>Alteromonadaceae</taxon>
        <taxon>Halioxenophilus</taxon>
    </lineage>
</organism>
<dbReference type="AlphaFoldDB" id="A0AAV3TYR8"/>
<dbReference type="Proteomes" id="UP001409585">
    <property type="component" value="Unassembled WGS sequence"/>
</dbReference>
<dbReference type="PANTHER" id="PTHR42804:SF1">
    <property type="entry name" value="ALDEHYDE DEHYDROGENASE-RELATED"/>
    <property type="match status" value="1"/>
</dbReference>
<dbReference type="RefSeq" id="WP_345416386.1">
    <property type="nucleotide sequence ID" value="NZ_AP031496.1"/>
</dbReference>
<comment type="similarity">
    <text evidence="1 6">Belongs to the aldehyde dehydrogenase family.</text>
</comment>
<evidence type="ECO:0000256" key="5">
    <source>
        <dbReference type="PROSITE-ProRule" id="PRU10007"/>
    </source>
</evidence>
<dbReference type="GO" id="GO:0004029">
    <property type="term" value="F:aldehyde dehydrogenase (NAD+) activity"/>
    <property type="evidence" value="ECO:0007669"/>
    <property type="project" value="UniProtKB-EC"/>
</dbReference>
<keyword evidence="9" id="KW-1185">Reference proteome</keyword>
<dbReference type="EC" id="1.2.1.3" evidence="3"/>
<sequence length="502" mass="54108">MKFCDVTQDQLDKMKLIDIKEAMFINGDWIASEGNDWLVAINPATEEAVGRVPAAVNDDVDKAVAAARQAFDKGPWPHMSFTERGEIILKAMAYLREHCDDIAYTITQEMGCTISQSLAVQVPRCFDIWEYYAKNAEKFPWSEKRPTYDVMNQGFEILVERKPVGVVAAIVPWNGPLIVAALKLAPALMAGCTAILKPSEDAPLSFCALAEAFRQAGLPQGVLNIVAAERDVGEYLVGHPGVDKVSLTGSTVAGRKVGEVCADTMKRCTLELGGKSAAILLDDVNLEECLVVLAPTMAFLNGQACSAPTRILLPESRYEELSQGIVEAFKNLPLGDSMDPDVFVGPLAGKRHQDRVLAYLKLGMEEGATVALGGGVPSGYEKGCYVEKTIFTGVKNTMRIAREEIFGPVFCLIAYKDDVDALKIANDSEYGLAGSVWTSDPGRGVRLAQQIRAGSMGVNIHTLDMAAPFGGMKMSGLGRECGDEGLSAYVEVQSIITPINAA</sequence>
<evidence type="ECO:0000256" key="6">
    <source>
        <dbReference type="RuleBase" id="RU003345"/>
    </source>
</evidence>
<dbReference type="PANTHER" id="PTHR42804">
    <property type="entry name" value="ALDEHYDE DEHYDROGENASE"/>
    <property type="match status" value="1"/>
</dbReference>
<evidence type="ECO:0000313" key="8">
    <source>
        <dbReference type="EMBL" id="GAA4931425.1"/>
    </source>
</evidence>
<name>A0AAV3TYR8_9ALTE</name>
<dbReference type="CDD" id="cd07139">
    <property type="entry name" value="ALDH_AldA-Rv0768"/>
    <property type="match status" value="1"/>
</dbReference>
<dbReference type="InterPro" id="IPR015590">
    <property type="entry name" value="Aldehyde_DH_dom"/>
</dbReference>
<dbReference type="PROSITE" id="PS00687">
    <property type="entry name" value="ALDEHYDE_DEHYDR_GLU"/>
    <property type="match status" value="1"/>
</dbReference>
<accession>A0AAV3TYR8</accession>
<dbReference type="InterPro" id="IPR016160">
    <property type="entry name" value="Ald_DH_CS_CYS"/>
</dbReference>
<dbReference type="InterPro" id="IPR016162">
    <property type="entry name" value="Ald_DH_N"/>
</dbReference>
<feature type="active site" evidence="5">
    <location>
        <position position="271"/>
    </location>
</feature>
<dbReference type="PROSITE" id="PS00070">
    <property type="entry name" value="ALDEHYDE_DEHYDR_CYS"/>
    <property type="match status" value="1"/>
</dbReference>
<protein>
    <recommendedName>
        <fullName evidence="3">aldehyde dehydrogenase (NAD(+))</fullName>
        <ecNumber evidence="3">1.2.1.3</ecNumber>
    </recommendedName>
</protein>
<evidence type="ECO:0000256" key="1">
    <source>
        <dbReference type="ARBA" id="ARBA00009986"/>
    </source>
</evidence>
<dbReference type="InterPro" id="IPR016161">
    <property type="entry name" value="Ald_DH/histidinol_DH"/>
</dbReference>
<gene>
    <name evidence="8" type="ORF">GCM10025791_04440</name>
</gene>
<proteinExistence type="inferred from homology"/>
<comment type="caution">
    <text evidence="8">The sequence shown here is derived from an EMBL/GenBank/DDBJ whole genome shotgun (WGS) entry which is preliminary data.</text>
</comment>
<reference evidence="9" key="1">
    <citation type="journal article" date="2019" name="Int. J. Syst. Evol. Microbiol.">
        <title>The Global Catalogue of Microorganisms (GCM) 10K type strain sequencing project: providing services to taxonomists for standard genome sequencing and annotation.</title>
        <authorList>
            <consortium name="The Broad Institute Genomics Platform"/>
            <consortium name="The Broad Institute Genome Sequencing Center for Infectious Disease"/>
            <person name="Wu L."/>
            <person name="Ma J."/>
        </authorList>
    </citation>
    <scope>NUCLEOTIDE SEQUENCE [LARGE SCALE GENOMIC DNA]</scope>
    <source>
        <strain evidence="9">JCM 19134</strain>
    </source>
</reference>
<dbReference type="InterPro" id="IPR029510">
    <property type="entry name" value="Ald_DH_CS_GLU"/>
</dbReference>
<dbReference type="Gene3D" id="3.40.605.10">
    <property type="entry name" value="Aldehyde Dehydrogenase, Chain A, domain 1"/>
    <property type="match status" value="1"/>
</dbReference>
<dbReference type="InterPro" id="IPR016163">
    <property type="entry name" value="Ald_DH_C"/>
</dbReference>